<evidence type="ECO:0000313" key="4">
    <source>
        <dbReference type="Proteomes" id="UP000321479"/>
    </source>
</evidence>
<dbReference type="GO" id="GO:0005615">
    <property type="term" value="C:extracellular space"/>
    <property type="evidence" value="ECO:0007669"/>
    <property type="project" value="TreeGrafter"/>
</dbReference>
<feature type="signal peptide" evidence="1">
    <location>
        <begin position="1"/>
        <end position="19"/>
    </location>
</feature>
<accession>A0A5B8V0I6</accession>
<dbReference type="InterPro" id="IPR050904">
    <property type="entry name" value="Adhesion/Biosynth-related"/>
</dbReference>
<organism evidence="3 4">
    <name type="scientific">Mucilaginibacter ginsenosidivorans</name>
    <dbReference type="NCBI Taxonomy" id="398053"/>
    <lineage>
        <taxon>Bacteria</taxon>
        <taxon>Pseudomonadati</taxon>
        <taxon>Bacteroidota</taxon>
        <taxon>Sphingobacteriia</taxon>
        <taxon>Sphingobacteriales</taxon>
        <taxon>Sphingobacteriaceae</taxon>
        <taxon>Mucilaginibacter</taxon>
    </lineage>
</organism>
<dbReference type="Proteomes" id="UP000321479">
    <property type="component" value="Chromosome"/>
</dbReference>
<dbReference type="OrthoDB" id="9800666at2"/>
<evidence type="ECO:0000259" key="2">
    <source>
        <dbReference type="PROSITE" id="PS50213"/>
    </source>
</evidence>
<dbReference type="AlphaFoldDB" id="A0A5B8V0I6"/>
<gene>
    <name evidence="3" type="ORF">FRZ54_18915</name>
</gene>
<dbReference type="KEGG" id="mgin:FRZ54_18915"/>
<feature type="domain" description="FAS1" evidence="2">
    <location>
        <begin position="42"/>
        <end position="186"/>
    </location>
</feature>
<proteinExistence type="predicted"/>
<sequence>MKSLSIIIALLVNTAFVMAQKPDSAGVPVKTKTVDGTVVTSANNLVANIALSSELTTLSNAINVSGLADTLSSGTITFFAPVNKAFEKLAPGFIDTLTQPAHKAELIALVKNHALSGRFTSKDFERQIKAGNGQTGFTTLSGGVITARINENRNIVLTDENGNQSIVTRLDIDQSNGMLFIVTAVLLPKAKE</sequence>
<dbReference type="PROSITE" id="PS50213">
    <property type="entry name" value="FAS1"/>
    <property type="match status" value="1"/>
</dbReference>
<dbReference type="InterPro" id="IPR000782">
    <property type="entry name" value="FAS1_domain"/>
</dbReference>
<dbReference type="SMART" id="SM00554">
    <property type="entry name" value="FAS1"/>
    <property type="match status" value="1"/>
</dbReference>
<protein>
    <submittedName>
        <fullName evidence="3">Fasciclin domain-containing protein</fullName>
    </submittedName>
</protein>
<dbReference type="EMBL" id="CP042436">
    <property type="protein sequence ID" value="QEC64555.1"/>
    <property type="molecule type" value="Genomic_DNA"/>
</dbReference>
<evidence type="ECO:0000313" key="3">
    <source>
        <dbReference type="EMBL" id="QEC64555.1"/>
    </source>
</evidence>
<dbReference type="SUPFAM" id="SSF82153">
    <property type="entry name" value="FAS1 domain"/>
    <property type="match status" value="1"/>
</dbReference>
<keyword evidence="1" id="KW-0732">Signal</keyword>
<dbReference type="PANTHER" id="PTHR10900:SF77">
    <property type="entry name" value="FI19380P1"/>
    <property type="match status" value="1"/>
</dbReference>
<dbReference type="Pfam" id="PF02469">
    <property type="entry name" value="Fasciclin"/>
    <property type="match status" value="1"/>
</dbReference>
<evidence type="ECO:0000256" key="1">
    <source>
        <dbReference type="SAM" id="SignalP"/>
    </source>
</evidence>
<dbReference type="Gene3D" id="2.30.180.10">
    <property type="entry name" value="FAS1 domain"/>
    <property type="match status" value="1"/>
</dbReference>
<reference evidence="3 4" key="1">
    <citation type="journal article" date="2017" name="Curr. Microbiol.">
        <title>Mucilaginibacter ginsenosidivorans sp. nov., Isolated from Soil of Ginseng Field.</title>
        <authorList>
            <person name="Kim M.M."/>
            <person name="Siddiqi M.Z."/>
            <person name="Im W.T."/>
        </authorList>
    </citation>
    <scope>NUCLEOTIDE SEQUENCE [LARGE SCALE GENOMIC DNA]</scope>
    <source>
        <strain evidence="3 4">Gsoil 3017</strain>
    </source>
</reference>
<dbReference type="InterPro" id="IPR036378">
    <property type="entry name" value="FAS1_dom_sf"/>
</dbReference>
<name>A0A5B8V0I6_9SPHI</name>
<feature type="chain" id="PRO_5023093059" evidence="1">
    <location>
        <begin position="20"/>
        <end position="192"/>
    </location>
</feature>
<keyword evidence="4" id="KW-1185">Reference proteome</keyword>
<dbReference type="RefSeq" id="WP_147033389.1">
    <property type="nucleotide sequence ID" value="NZ_CP042436.1"/>
</dbReference>
<dbReference type="PANTHER" id="PTHR10900">
    <property type="entry name" value="PERIOSTIN-RELATED"/>
    <property type="match status" value="1"/>
</dbReference>